<dbReference type="InterPro" id="IPR036097">
    <property type="entry name" value="HisK_dim/P_sf"/>
</dbReference>
<dbReference type="SMART" id="SM00387">
    <property type="entry name" value="HATPase_c"/>
    <property type="match status" value="1"/>
</dbReference>
<sequence length="733" mass="80900">MLLRVFTWLLAFGITIAALNFQILDFIERPLQEQRFKLDLHEASNDIVIVEIDPKSLREIGVWPWKRSLHALLIDRLIAANAAAIVFDVDFSLASNDADDLALEKALARSEGRAVLAAFRQWSEADGVFIDVGPMPRFAQYAEIASANIFPDTDGLLWRQTFYQEWNQQNIPTLASILATKSGVDLDPAESFQDFGIDYSINLASFLRYSFSDVVQGTIDPASFTGKTVLIGATAVELGDNIATPIYYALPGVLVQMLAAQSLVNDRALQPVSNDVILVLLLLLTAAIAIVGWKCRLIYLLAVFIACDAAIFAAGVWVQSSTNLLLPVAPFFVGTFLTGSFTVLVRYRQRGLNVVAERLERMRVQALMANVARNAFDALITTDRLGRIKSINLAAESIFEITPATAKDRFMSELYIPSSLTDNHTFEQVLENAVTTGKPARILCKRTSGRAFHADLAVTSMDENGSGDFILLMRDIDQRVRAERLAQRRERQIVAAKQQAELANRAKTEFLANMSHEFKTPLNAMMGFSETMRGEFFGPLGSPKYVEYCTDIYNSGAKLLETVTDVLDFARLENDELGVQKEEVDLAAVVERIGKMSHDRAEAAGLKLVVEISDDDHTYVTDERLIKQALSSLISNAIKFNREEGYVKLALCRGPKGDINLSVSDNGIGIPAEEIETCLKAFGQANRGLERKYEGTGLGLTLAKNFVETLGGTLLIESEVNEGTVVTMKLPEI</sequence>
<dbReference type="InterPro" id="IPR035965">
    <property type="entry name" value="PAS-like_dom_sf"/>
</dbReference>
<evidence type="ECO:0000256" key="2">
    <source>
        <dbReference type="ARBA" id="ARBA00012438"/>
    </source>
</evidence>
<keyword evidence="6" id="KW-0175">Coiled coil</keyword>
<reference evidence="9 10" key="1">
    <citation type="journal article" date="2014" name="Int. J. Syst. Evol. Microbiol.">
        <title>Sneathiella chungangensis sp. nov., isolated from a marine sand, and emended description of the genus Sneathiella.</title>
        <authorList>
            <person name="Siamphan C."/>
            <person name="Kim H."/>
            <person name="Lee J.S."/>
            <person name="Kim W."/>
        </authorList>
    </citation>
    <scope>NUCLEOTIDE SEQUENCE [LARGE SCALE GENOMIC DNA]</scope>
    <source>
        <strain evidence="9 10">KCTC 32476</strain>
    </source>
</reference>
<keyword evidence="7" id="KW-1133">Transmembrane helix</keyword>
<dbReference type="PRINTS" id="PR00344">
    <property type="entry name" value="BCTRLSENSOR"/>
</dbReference>
<dbReference type="Gene3D" id="3.30.450.20">
    <property type="entry name" value="PAS domain"/>
    <property type="match status" value="1"/>
</dbReference>
<dbReference type="PIRSF" id="PIRSF037347">
    <property type="entry name" value="STHK_CHASE2_PAS_prd"/>
    <property type="match status" value="1"/>
</dbReference>
<proteinExistence type="predicted"/>
<dbReference type="Pfam" id="PF02518">
    <property type="entry name" value="HATPase_c"/>
    <property type="match status" value="1"/>
</dbReference>
<dbReference type="Pfam" id="PF05226">
    <property type="entry name" value="CHASE2"/>
    <property type="match status" value="1"/>
</dbReference>
<keyword evidence="5" id="KW-0418">Kinase</keyword>
<evidence type="ECO:0000313" key="9">
    <source>
        <dbReference type="EMBL" id="MZR21789.1"/>
    </source>
</evidence>
<dbReference type="NCBIfam" id="TIGR00229">
    <property type="entry name" value="sensory_box"/>
    <property type="match status" value="1"/>
</dbReference>
<dbReference type="InterPro" id="IPR007890">
    <property type="entry name" value="CHASE2"/>
</dbReference>
<dbReference type="GO" id="GO:0005886">
    <property type="term" value="C:plasma membrane"/>
    <property type="evidence" value="ECO:0007669"/>
    <property type="project" value="TreeGrafter"/>
</dbReference>
<feature type="coiled-coil region" evidence="6">
    <location>
        <begin position="479"/>
        <end position="506"/>
    </location>
</feature>
<evidence type="ECO:0000256" key="7">
    <source>
        <dbReference type="SAM" id="Phobius"/>
    </source>
</evidence>
<gene>
    <name evidence="9" type="ORF">GQF03_05550</name>
</gene>
<comment type="caution">
    <text evidence="9">The sequence shown here is derived from an EMBL/GenBank/DDBJ whole genome shotgun (WGS) entry which is preliminary data.</text>
</comment>
<evidence type="ECO:0000259" key="8">
    <source>
        <dbReference type="PROSITE" id="PS50109"/>
    </source>
</evidence>
<keyword evidence="7" id="KW-0472">Membrane</keyword>
<name>A0A845MD40_9PROT</name>
<dbReference type="SUPFAM" id="SSF47384">
    <property type="entry name" value="Homodimeric domain of signal transducing histidine kinase"/>
    <property type="match status" value="1"/>
</dbReference>
<dbReference type="SUPFAM" id="SSF55785">
    <property type="entry name" value="PYP-like sensor domain (PAS domain)"/>
    <property type="match status" value="1"/>
</dbReference>
<dbReference type="OrthoDB" id="9801651at2"/>
<evidence type="ECO:0000256" key="5">
    <source>
        <dbReference type="ARBA" id="ARBA00022777"/>
    </source>
</evidence>
<dbReference type="InterPro" id="IPR003661">
    <property type="entry name" value="HisK_dim/P_dom"/>
</dbReference>
<dbReference type="SMART" id="SM00388">
    <property type="entry name" value="HisKA"/>
    <property type="match status" value="1"/>
</dbReference>
<dbReference type="GO" id="GO:0009927">
    <property type="term" value="F:histidine phosphotransfer kinase activity"/>
    <property type="evidence" value="ECO:0007669"/>
    <property type="project" value="TreeGrafter"/>
</dbReference>
<dbReference type="InterPro" id="IPR000014">
    <property type="entry name" value="PAS"/>
</dbReference>
<dbReference type="SUPFAM" id="SSF55874">
    <property type="entry name" value="ATPase domain of HSP90 chaperone/DNA topoisomerase II/histidine kinase"/>
    <property type="match status" value="1"/>
</dbReference>
<evidence type="ECO:0000256" key="6">
    <source>
        <dbReference type="SAM" id="Coils"/>
    </source>
</evidence>
<dbReference type="InterPro" id="IPR017181">
    <property type="entry name" value="Sig_transdc_His_kin_CHASE2"/>
</dbReference>
<comment type="catalytic activity">
    <reaction evidence="1">
        <text>ATP + protein L-histidine = ADP + protein N-phospho-L-histidine.</text>
        <dbReference type="EC" id="2.7.13.3"/>
    </reaction>
</comment>
<evidence type="ECO:0000256" key="4">
    <source>
        <dbReference type="ARBA" id="ARBA00022679"/>
    </source>
</evidence>
<dbReference type="EMBL" id="WTVA01000002">
    <property type="protein sequence ID" value="MZR21789.1"/>
    <property type="molecule type" value="Genomic_DNA"/>
</dbReference>
<dbReference type="Gene3D" id="1.10.287.130">
    <property type="match status" value="1"/>
</dbReference>
<keyword evidence="3" id="KW-0597">Phosphoprotein</keyword>
<feature type="transmembrane region" description="Helical" evidence="7">
    <location>
        <begin position="6"/>
        <end position="27"/>
    </location>
</feature>
<dbReference type="PANTHER" id="PTHR43047:SF72">
    <property type="entry name" value="OSMOSENSING HISTIDINE PROTEIN KINASE SLN1"/>
    <property type="match status" value="1"/>
</dbReference>
<dbReference type="InterPro" id="IPR005467">
    <property type="entry name" value="His_kinase_dom"/>
</dbReference>
<dbReference type="InterPro" id="IPR036890">
    <property type="entry name" value="HATPase_C_sf"/>
</dbReference>
<keyword evidence="7" id="KW-0812">Transmembrane</keyword>
<dbReference type="Proteomes" id="UP000445696">
    <property type="component" value="Unassembled WGS sequence"/>
</dbReference>
<feature type="domain" description="Histidine kinase" evidence="8">
    <location>
        <begin position="513"/>
        <end position="733"/>
    </location>
</feature>
<dbReference type="InterPro" id="IPR004358">
    <property type="entry name" value="Sig_transdc_His_kin-like_C"/>
</dbReference>
<feature type="transmembrane region" description="Helical" evidence="7">
    <location>
        <begin position="324"/>
        <end position="345"/>
    </location>
</feature>
<dbReference type="GO" id="GO:0000155">
    <property type="term" value="F:phosphorelay sensor kinase activity"/>
    <property type="evidence" value="ECO:0007669"/>
    <property type="project" value="InterPro"/>
</dbReference>
<dbReference type="CDD" id="cd00082">
    <property type="entry name" value="HisKA"/>
    <property type="match status" value="1"/>
</dbReference>
<evidence type="ECO:0000313" key="10">
    <source>
        <dbReference type="Proteomes" id="UP000445696"/>
    </source>
</evidence>
<dbReference type="PROSITE" id="PS50109">
    <property type="entry name" value="HIS_KIN"/>
    <property type="match status" value="1"/>
</dbReference>
<dbReference type="SMART" id="SM01080">
    <property type="entry name" value="CHASE2"/>
    <property type="match status" value="1"/>
</dbReference>
<keyword evidence="10" id="KW-1185">Reference proteome</keyword>
<feature type="transmembrane region" description="Helical" evidence="7">
    <location>
        <begin position="298"/>
        <end position="318"/>
    </location>
</feature>
<dbReference type="Gene3D" id="3.30.565.10">
    <property type="entry name" value="Histidine kinase-like ATPase, C-terminal domain"/>
    <property type="match status" value="1"/>
</dbReference>
<dbReference type="EC" id="2.7.13.3" evidence="2"/>
<protein>
    <recommendedName>
        <fullName evidence="2">histidine kinase</fullName>
        <ecNumber evidence="2">2.7.13.3</ecNumber>
    </recommendedName>
</protein>
<dbReference type="InterPro" id="IPR003594">
    <property type="entry name" value="HATPase_dom"/>
</dbReference>
<dbReference type="RefSeq" id="WP_161338226.1">
    <property type="nucleotide sequence ID" value="NZ_JBHSDG010000001.1"/>
</dbReference>
<dbReference type="AlphaFoldDB" id="A0A845MD40"/>
<keyword evidence="4" id="KW-0808">Transferase</keyword>
<dbReference type="Pfam" id="PF00512">
    <property type="entry name" value="HisKA"/>
    <property type="match status" value="1"/>
</dbReference>
<evidence type="ECO:0000256" key="3">
    <source>
        <dbReference type="ARBA" id="ARBA00022553"/>
    </source>
</evidence>
<organism evidence="9 10">
    <name type="scientific">Sneathiella chungangensis</name>
    <dbReference type="NCBI Taxonomy" id="1418234"/>
    <lineage>
        <taxon>Bacteria</taxon>
        <taxon>Pseudomonadati</taxon>
        <taxon>Pseudomonadota</taxon>
        <taxon>Alphaproteobacteria</taxon>
        <taxon>Sneathiellales</taxon>
        <taxon>Sneathiellaceae</taxon>
        <taxon>Sneathiella</taxon>
    </lineage>
</organism>
<evidence type="ECO:0000256" key="1">
    <source>
        <dbReference type="ARBA" id="ARBA00000085"/>
    </source>
</evidence>
<dbReference type="PANTHER" id="PTHR43047">
    <property type="entry name" value="TWO-COMPONENT HISTIDINE PROTEIN KINASE"/>
    <property type="match status" value="1"/>
</dbReference>
<dbReference type="CDD" id="cd00130">
    <property type="entry name" value="PAS"/>
    <property type="match status" value="1"/>
</dbReference>
<feature type="transmembrane region" description="Helical" evidence="7">
    <location>
        <begin position="276"/>
        <end position="293"/>
    </location>
</feature>
<accession>A0A845MD40</accession>